<dbReference type="Proteomes" id="UP000559027">
    <property type="component" value="Unassembled WGS sequence"/>
</dbReference>
<evidence type="ECO:0000313" key="5">
    <source>
        <dbReference type="Proteomes" id="UP000559027"/>
    </source>
</evidence>
<feature type="domain" description="Beta-lactamase-related" evidence="3">
    <location>
        <begin position="76"/>
        <end position="415"/>
    </location>
</feature>
<name>A0A8H5D044_9AGAR</name>
<keyword evidence="2" id="KW-0732">Signal</keyword>
<dbReference type="Gene3D" id="3.40.710.10">
    <property type="entry name" value="DD-peptidase/beta-lactamase superfamily"/>
    <property type="match status" value="1"/>
</dbReference>
<evidence type="ECO:0000259" key="3">
    <source>
        <dbReference type="Pfam" id="PF00144"/>
    </source>
</evidence>
<dbReference type="OrthoDB" id="428260at2759"/>
<proteinExistence type="predicted"/>
<dbReference type="InterPro" id="IPR012338">
    <property type="entry name" value="Beta-lactam/transpept-like"/>
</dbReference>
<dbReference type="PANTHER" id="PTHR43283:SF11">
    <property type="entry name" value="BETA-LACTAMASE-RELATED DOMAIN-CONTAINING PROTEIN"/>
    <property type="match status" value="1"/>
</dbReference>
<feature type="signal peptide" evidence="2">
    <location>
        <begin position="1"/>
        <end position="20"/>
    </location>
</feature>
<dbReference type="PANTHER" id="PTHR43283">
    <property type="entry name" value="BETA-LACTAMASE-RELATED"/>
    <property type="match status" value="1"/>
</dbReference>
<dbReference type="SUPFAM" id="SSF56601">
    <property type="entry name" value="beta-lactamase/transpeptidase-like"/>
    <property type="match status" value="1"/>
</dbReference>
<dbReference type="InterPro" id="IPR001466">
    <property type="entry name" value="Beta-lactam-related"/>
</dbReference>
<comment type="caution">
    <text evidence="4">The sequence shown here is derived from an EMBL/GenBank/DDBJ whole genome shotgun (WGS) entry which is preliminary data.</text>
</comment>
<keyword evidence="1" id="KW-0378">Hydrolase</keyword>
<reference evidence="4 5" key="1">
    <citation type="journal article" date="2020" name="ISME J.">
        <title>Uncovering the hidden diversity of litter-decomposition mechanisms in mushroom-forming fungi.</title>
        <authorList>
            <person name="Floudas D."/>
            <person name="Bentzer J."/>
            <person name="Ahren D."/>
            <person name="Johansson T."/>
            <person name="Persson P."/>
            <person name="Tunlid A."/>
        </authorList>
    </citation>
    <scope>NUCLEOTIDE SEQUENCE [LARGE SCALE GENOMIC DNA]</scope>
    <source>
        <strain evidence="4 5">CBS 146.42</strain>
    </source>
</reference>
<evidence type="ECO:0000313" key="4">
    <source>
        <dbReference type="EMBL" id="KAF5351212.1"/>
    </source>
</evidence>
<protein>
    <recommendedName>
        <fullName evidence="3">Beta-lactamase-related domain-containing protein</fullName>
    </recommendedName>
</protein>
<dbReference type="EMBL" id="JAACJO010000013">
    <property type="protein sequence ID" value="KAF5351212.1"/>
    <property type="molecule type" value="Genomic_DNA"/>
</dbReference>
<dbReference type="InterPro" id="IPR050789">
    <property type="entry name" value="Diverse_Enzym_Activities"/>
</dbReference>
<keyword evidence="5" id="KW-1185">Reference proteome</keyword>
<organism evidence="4 5">
    <name type="scientific">Leucocoprinus leucothites</name>
    <dbReference type="NCBI Taxonomy" id="201217"/>
    <lineage>
        <taxon>Eukaryota</taxon>
        <taxon>Fungi</taxon>
        <taxon>Dikarya</taxon>
        <taxon>Basidiomycota</taxon>
        <taxon>Agaricomycotina</taxon>
        <taxon>Agaricomycetes</taxon>
        <taxon>Agaricomycetidae</taxon>
        <taxon>Agaricales</taxon>
        <taxon>Agaricineae</taxon>
        <taxon>Agaricaceae</taxon>
        <taxon>Leucocoprinus</taxon>
    </lineage>
</organism>
<evidence type="ECO:0000256" key="1">
    <source>
        <dbReference type="ARBA" id="ARBA00022801"/>
    </source>
</evidence>
<sequence length="436" mass="47556">MISSLTRLFSIFPLAGLVLGLASNQGVNTDVLKRFPRVTGIKNPAALEDLEKNITAYTVPANYGSATFNQIRPLYPGAVGIVGNEGAIVSHFSTGYSLKYADANGTELPKKDWVPLTKDSIFDMASLTKLFTAILAMQQLDKGTIALNEKVASYLPGFEAGGKENVTVRMLLTHTAGFDADPDPGLWYGYATVEERRQAILNTPVINTPGKRYLYSDLSFMSTQLLLEQVTSTPLDELLKQGLTGPLNMTSTFFNRGNVEYEANELIAKGTAVTEYQIEVLGDIEPQRRQPVWGTVHDENAWGVDGVSGHAGLYSNAEDLGIFCQMILNNGTYGGTRVLKAETVDLIFTNFNTAFPGNAHSLGFELDQHYWSGPMQSLQTAGHTGFTGTSLAIDRPSNTFFVLLTSRVHPSRSWSSINIARINMGYFVAKALGRDV</sequence>
<feature type="chain" id="PRO_5033990004" description="Beta-lactamase-related domain-containing protein" evidence="2">
    <location>
        <begin position="21"/>
        <end position="436"/>
    </location>
</feature>
<dbReference type="AlphaFoldDB" id="A0A8H5D044"/>
<accession>A0A8H5D044</accession>
<dbReference type="Pfam" id="PF00144">
    <property type="entry name" value="Beta-lactamase"/>
    <property type="match status" value="1"/>
</dbReference>
<gene>
    <name evidence="4" type="ORF">D9756_008421</name>
</gene>
<evidence type="ECO:0000256" key="2">
    <source>
        <dbReference type="SAM" id="SignalP"/>
    </source>
</evidence>
<dbReference type="GO" id="GO:0016787">
    <property type="term" value="F:hydrolase activity"/>
    <property type="evidence" value="ECO:0007669"/>
    <property type="project" value="UniProtKB-KW"/>
</dbReference>